<protein>
    <submittedName>
        <fullName evidence="1">Uncharacterized protein</fullName>
    </submittedName>
</protein>
<reference evidence="1" key="2">
    <citation type="submission" date="2023-06" db="EMBL/GenBank/DDBJ databases">
        <authorList>
            <person name="Ma L."/>
            <person name="Liu K.-W."/>
            <person name="Li Z."/>
            <person name="Hsiao Y.-Y."/>
            <person name="Qi Y."/>
            <person name="Fu T."/>
            <person name="Tang G."/>
            <person name="Zhang D."/>
            <person name="Sun W.-H."/>
            <person name="Liu D.-K."/>
            <person name="Li Y."/>
            <person name="Chen G.-Z."/>
            <person name="Liu X.-D."/>
            <person name="Liao X.-Y."/>
            <person name="Jiang Y.-T."/>
            <person name="Yu X."/>
            <person name="Hao Y."/>
            <person name="Huang J."/>
            <person name="Zhao X.-W."/>
            <person name="Ke S."/>
            <person name="Chen Y.-Y."/>
            <person name="Wu W.-L."/>
            <person name="Hsu J.-L."/>
            <person name="Lin Y.-F."/>
            <person name="Huang M.-D."/>
            <person name="Li C.-Y."/>
            <person name="Huang L."/>
            <person name="Wang Z.-W."/>
            <person name="Zhao X."/>
            <person name="Zhong W.-Y."/>
            <person name="Peng D.-H."/>
            <person name="Ahmad S."/>
            <person name="Lan S."/>
            <person name="Zhang J.-S."/>
            <person name="Tsai W.-C."/>
            <person name="Van De Peer Y."/>
            <person name="Liu Z.-J."/>
        </authorList>
    </citation>
    <scope>NUCLEOTIDE SEQUENCE</scope>
    <source>
        <strain evidence="1">SCP</strain>
        <tissue evidence="1">Leaves</tissue>
    </source>
</reference>
<organism evidence="1 2">
    <name type="scientific">Acorus gramineus</name>
    <name type="common">Dwarf sweet flag</name>
    <dbReference type="NCBI Taxonomy" id="55184"/>
    <lineage>
        <taxon>Eukaryota</taxon>
        <taxon>Viridiplantae</taxon>
        <taxon>Streptophyta</taxon>
        <taxon>Embryophyta</taxon>
        <taxon>Tracheophyta</taxon>
        <taxon>Spermatophyta</taxon>
        <taxon>Magnoliopsida</taxon>
        <taxon>Liliopsida</taxon>
        <taxon>Acoraceae</taxon>
        <taxon>Acorus</taxon>
    </lineage>
</organism>
<dbReference type="AlphaFoldDB" id="A0AAV9AUV7"/>
<evidence type="ECO:0000313" key="2">
    <source>
        <dbReference type="Proteomes" id="UP001179952"/>
    </source>
</evidence>
<name>A0AAV9AUV7_ACOGR</name>
<dbReference type="EMBL" id="JAUJYN010000007">
    <property type="protein sequence ID" value="KAK1267666.1"/>
    <property type="molecule type" value="Genomic_DNA"/>
</dbReference>
<keyword evidence="2" id="KW-1185">Reference proteome</keyword>
<gene>
    <name evidence="1" type="ORF">QJS04_geneDACA000634</name>
</gene>
<comment type="caution">
    <text evidence="1">The sequence shown here is derived from an EMBL/GenBank/DDBJ whole genome shotgun (WGS) entry which is preliminary data.</text>
</comment>
<reference evidence="1" key="1">
    <citation type="journal article" date="2023" name="Nat. Commun.">
        <title>Diploid and tetraploid genomes of Acorus and the evolution of monocots.</title>
        <authorList>
            <person name="Ma L."/>
            <person name="Liu K.W."/>
            <person name="Li Z."/>
            <person name="Hsiao Y.Y."/>
            <person name="Qi Y."/>
            <person name="Fu T."/>
            <person name="Tang G.D."/>
            <person name="Zhang D."/>
            <person name="Sun W.H."/>
            <person name="Liu D.K."/>
            <person name="Li Y."/>
            <person name="Chen G.Z."/>
            <person name="Liu X.D."/>
            <person name="Liao X.Y."/>
            <person name="Jiang Y.T."/>
            <person name="Yu X."/>
            <person name="Hao Y."/>
            <person name="Huang J."/>
            <person name="Zhao X.W."/>
            <person name="Ke S."/>
            <person name="Chen Y.Y."/>
            <person name="Wu W.L."/>
            <person name="Hsu J.L."/>
            <person name="Lin Y.F."/>
            <person name="Huang M.D."/>
            <person name="Li C.Y."/>
            <person name="Huang L."/>
            <person name="Wang Z.W."/>
            <person name="Zhao X."/>
            <person name="Zhong W.Y."/>
            <person name="Peng D.H."/>
            <person name="Ahmad S."/>
            <person name="Lan S."/>
            <person name="Zhang J.S."/>
            <person name="Tsai W.C."/>
            <person name="Van de Peer Y."/>
            <person name="Liu Z.J."/>
        </authorList>
    </citation>
    <scope>NUCLEOTIDE SEQUENCE</scope>
    <source>
        <strain evidence="1">SCP</strain>
    </source>
</reference>
<dbReference type="Proteomes" id="UP001179952">
    <property type="component" value="Unassembled WGS sequence"/>
</dbReference>
<evidence type="ECO:0000313" key="1">
    <source>
        <dbReference type="EMBL" id="KAK1267666.1"/>
    </source>
</evidence>
<sequence length="121" mass="13888">MGRTCGIYQVGFRDLEKMKIPVNRFTEKESLVPLKGNLLKRWDRILYGFSVSTYVWLYEVKPMQWGVTVPPKMSLDLNVEKQFTWPLEHASAVGAGIAVSTAECLQRCHIELQVLLWTAVM</sequence>
<proteinExistence type="predicted"/>
<accession>A0AAV9AUV7</accession>